<keyword evidence="5" id="KW-0479">Metal-binding</keyword>
<feature type="chain" id="PRO_5019348565" evidence="6">
    <location>
        <begin position="23"/>
        <end position="568"/>
    </location>
</feature>
<dbReference type="GO" id="GO:0006979">
    <property type="term" value="P:response to oxidative stress"/>
    <property type="evidence" value="ECO:0007669"/>
    <property type="project" value="InterPro"/>
</dbReference>
<keyword evidence="4" id="KW-0325">Glycoprotein</keyword>
<proteinExistence type="predicted"/>
<feature type="binding site" description="axial binding residue" evidence="5">
    <location>
        <position position="374"/>
    </location>
    <ligand>
        <name>heme b</name>
        <dbReference type="ChEBI" id="CHEBI:60344"/>
    </ligand>
    <ligandPart>
        <name>Fe</name>
        <dbReference type="ChEBI" id="CHEBI:18248"/>
    </ligandPart>
</feature>
<reference evidence="7 8" key="1">
    <citation type="journal article" date="2018" name="Gigascience">
        <title>Genomes of trombidid mites reveal novel predicted allergens and laterally-transferred genes associated with secondary metabolism.</title>
        <authorList>
            <person name="Dong X."/>
            <person name="Chaisiri K."/>
            <person name="Xia D."/>
            <person name="Armstrong S.D."/>
            <person name="Fang Y."/>
            <person name="Donnelly M.J."/>
            <person name="Kadowaki T."/>
            <person name="McGarry J.W."/>
            <person name="Darby A.C."/>
            <person name="Makepeace B.L."/>
        </authorList>
    </citation>
    <scope>NUCLEOTIDE SEQUENCE [LARGE SCALE GENOMIC DNA]</scope>
    <source>
        <strain evidence="7">UoL-WK</strain>
    </source>
</reference>
<dbReference type="GO" id="GO:0020037">
    <property type="term" value="F:heme binding"/>
    <property type="evidence" value="ECO:0007669"/>
    <property type="project" value="InterPro"/>
</dbReference>
<evidence type="ECO:0000256" key="3">
    <source>
        <dbReference type="ARBA" id="ARBA00022559"/>
    </source>
</evidence>
<evidence type="ECO:0000256" key="1">
    <source>
        <dbReference type="ARBA" id="ARBA00004613"/>
    </source>
</evidence>
<evidence type="ECO:0000313" key="7">
    <source>
        <dbReference type="EMBL" id="RWS15218.1"/>
    </source>
</evidence>
<evidence type="ECO:0000256" key="2">
    <source>
        <dbReference type="ARBA" id="ARBA00022525"/>
    </source>
</evidence>
<dbReference type="PROSITE" id="PS50292">
    <property type="entry name" value="PEROXIDASE_3"/>
    <property type="match status" value="1"/>
</dbReference>
<dbReference type="Proteomes" id="UP000285301">
    <property type="component" value="Unassembled WGS sequence"/>
</dbReference>
<dbReference type="InterPro" id="IPR037120">
    <property type="entry name" value="Haem_peroxidase_sf_animal"/>
</dbReference>
<dbReference type="GO" id="GO:0004601">
    <property type="term" value="F:peroxidase activity"/>
    <property type="evidence" value="ECO:0007669"/>
    <property type="project" value="UniProtKB-KW"/>
</dbReference>
<keyword evidence="3" id="KW-0560">Oxidoreductase</keyword>
<feature type="signal peptide" evidence="6">
    <location>
        <begin position="1"/>
        <end position="22"/>
    </location>
</feature>
<dbReference type="Gene3D" id="1.10.640.10">
    <property type="entry name" value="Haem peroxidase domain superfamily, animal type"/>
    <property type="match status" value="1"/>
</dbReference>
<dbReference type="PANTHER" id="PTHR11475">
    <property type="entry name" value="OXIDASE/PEROXIDASE"/>
    <property type="match status" value="1"/>
</dbReference>
<dbReference type="EMBL" id="NCKU01000516">
    <property type="protein sequence ID" value="RWS15218.1"/>
    <property type="molecule type" value="Genomic_DNA"/>
</dbReference>
<dbReference type="GO" id="GO:0046872">
    <property type="term" value="F:metal ion binding"/>
    <property type="evidence" value="ECO:0007669"/>
    <property type="project" value="UniProtKB-KW"/>
</dbReference>
<sequence length="568" mass="66241">MTLKFYKLMFVLSILWIEVAYANEWNKLNEISACKVSRCKKEARRKFRTIDGRCNNLNHPKWGKSYTCYPRFVDANYPDGYGNTIANPVLLNPRVISNSLFKEDVPHKSKKYNLMLMNWGQILANEMTYTNGNLTPLYNRFKEPCCDNKNTSENPQCAPILISEDDFLNKDFGFTCMDFIRSYACPTCKNESRKLINIRTSFIDMGSIYGHKEKRAKQLRAHKKGLLKMQDKGRFLVDLGIHENSNCAIKWELYYPKVKGIECFISGDDYVNNNPWKISMNTIFAREHNRLALLYHRAFPQLKDEQLFQRARRILIAKMQMITYNEFLPPFFGQKLMEEFNLSVLKSGYTDYDGTINPSTTIEISTAGLRAIGHSMVSGDTTRRLPDGTVIKDPLADRWHYTVNLTKGLLDEYIRGFLFDHANKIDIYYEDVIRNYFDRNFNKIPPNGVDLISIDIQRGRDHGLPTYAQVYKKCYNKEIRSFDDLNEILKQENIEKLKAIYRTAEEIELYPGIAAEIHAEDALLGPVAICLWRYHFYNVKFGDRFYFEHRNQKGSLSECELISNLLLV</sequence>
<dbReference type="PANTHER" id="PTHR11475:SF4">
    <property type="entry name" value="CHORION PEROXIDASE"/>
    <property type="match status" value="1"/>
</dbReference>
<comment type="subcellular location">
    <subcellularLocation>
        <location evidence="1">Secreted</location>
    </subcellularLocation>
</comment>
<dbReference type="Pfam" id="PF03098">
    <property type="entry name" value="An_peroxidase"/>
    <property type="match status" value="1"/>
</dbReference>
<keyword evidence="5" id="KW-0349">Heme</keyword>
<keyword evidence="8" id="KW-1185">Reference proteome</keyword>
<keyword evidence="6" id="KW-0732">Signal</keyword>
<dbReference type="InterPro" id="IPR019791">
    <property type="entry name" value="Haem_peroxidase_animal"/>
</dbReference>
<accession>A0A443RIY9</accession>
<keyword evidence="2" id="KW-0964">Secreted</keyword>
<evidence type="ECO:0000256" key="6">
    <source>
        <dbReference type="SAM" id="SignalP"/>
    </source>
</evidence>
<dbReference type="SUPFAM" id="SSF48113">
    <property type="entry name" value="Heme-dependent peroxidases"/>
    <property type="match status" value="1"/>
</dbReference>
<dbReference type="OrthoDB" id="823504at2759"/>
<dbReference type="GO" id="GO:0005576">
    <property type="term" value="C:extracellular region"/>
    <property type="evidence" value="ECO:0007669"/>
    <property type="project" value="UniProtKB-SubCell"/>
</dbReference>
<keyword evidence="5" id="KW-0408">Iron</keyword>
<evidence type="ECO:0000256" key="5">
    <source>
        <dbReference type="PIRSR" id="PIRSR619791-2"/>
    </source>
</evidence>
<gene>
    <name evidence="7" type="ORF">B4U79_10165</name>
</gene>
<dbReference type="PRINTS" id="PR00457">
    <property type="entry name" value="ANPEROXIDASE"/>
</dbReference>
<evidence type="ECO:0000256" key="4">
    <source>
        <dbReference type="ARBA" id="ARBA00023180"/>
    </source>
</evidence>
<evidence type="ECO:0000313" key="8">
    <source>
        <dbReference type="Proteomes" id="UP000285301"/>
    </source>
</evidence>
<organism evidence="7 8">
    <name type="scientific">Dinothrombium tinctorium</name>
    <dbReference type="NCBI Taxonomy" id="1965070"/>
    <lineage>
        <taxon>Eukaryota</taxon>
        <taxon>Metazoa</taxon>
        <taxon>Ecdysozoa</taxon>
        <taxon>Arthropoda</taxon>
        <taxon>Chelicerata</taxon>
        <taxon>Arachnida</taxon>
        <taxon>Acari</taxon>
        <taxon>Acariformes</taxon>
        <taxon>Trombidiformes</taxon>
        <taxon>Prostigmata</taxon>
        <taxon>Anystina</taxon>
        <taxon>Parasitengona</taxon>
        <taxon>Trombidioidea</taxon>
        <taxon>Trombidiidae</taxon>
        <taxon>Dinothrombium</taxon>
    </lineage>
</organism>
<keyword evidence="3" id="KW-0575">Peroxidase</keyword>
<dbReference type="AlphaFoldDB" id="A0A443RIY9"/>
<name>A0A443RIY9_9ACAR</name>
<dbReference type="STRING" id="1965070.A0A443RIY9"/>
<protein>
    <submittedName>
        <fullName evidence="7">Peroxidasin-like protein</fullName>
    </submittedName>
</protein>
<comment type="caution">
    <text evidence="7">The sequence shown here is derived from an EMBL/GenBank/DDBJ whole genome shotgun (WGS) entry which is preliminary data.</text>
</comment>
<dbReference type="InterPro" id="IPR010255">
    <property type="entry name" value="Haem_peroxidase_sf"/>
</dbReference>